<evidence type="ECO:0000259" key="7">
    <source>
        <dbReference type="Pfam" id="PF13091"/>
    </source>
</evidence>
<gene>
    <name evidence="8" type="ORF">PMACD_LOCUS8271</name>
</gene>
<feature type="domain" description="Phospholipase D-like" evidence="7">
    <location>
        <begin position="54"/>
        <end position="181"/>
    </location>
</feature>
<dbReference type="GO" id="GO:0005739">
    <property type="term" value="C:mitochondrion"/>
    <property type="evidence" value="ECO:0007669"/>
    <property type="project" value="TreeGrafter"/>
</dbReference>
<name>A0A821SY88_9NEOP</name>
<evidence type="ECO:0000313" key="9">
    <source>
        <dbReference type="Proteomes" id="UP000663880"/>
    </source>
</evidence>
<evidence type="ECO:0000256" key="3">
    <source>
        <dbReference type="ARBA" id="ARBA00023098"/>
    </source>
</evidence>
<dbReference type="Gene3D" id="3.30.870.10">
    <property type="entry name" value="Endonuclease Chain A"/>
    <property type="match status" value="1"/>
</dbReference>
<evidence type="ECO:0000256" key="5">
    <source>
        <dbReference type="ARBA" id="ARBA00040549"/>
    </source>
</evidence>
<comment type="similarity">
    <text evidence="4">Belongs to the phospholipase D family. MitoPLD/Zucchini subfamily.</text>
</comment>
<evidence type="ECO:0000256" key="2">
    <source>
        <dbReference type="ARBA" id="ARBA00022963"/>
    </source>
</evidence>
<dbReference type="GO" id="GO:0016042">
    <property type="term" value="P:lipid catabolic process"/>
    <property type="evidence" value="ECO:0007669"/>
    <property type="project" value="UniProtKB-KW"/>
</dbReference>
<keyword evidence="1" id="KW-0378">Hydrolase</keyword>
<protein>
    <recommendedName>
        <fullName evidence="5">Mitochondrial cardiolipin hydrolase</fullName>
    </recommendedName>
    <alternativeName>
        <fullName evidence="6">Mitochondrial phospholipase</fullName>
    </alternativeName>
</protein>
<dbReference type="Proteomes" id="UP000663880">
    <property type="component" value="Unassembled WGS sequence"/>
</dbReference>
<dbReference type="Pfam" id="PF13091">
    <property type="entry name" value="PLDc_2"/>
    <property type="match status" value="1"/>
</dbReference>
<evidence type="ECO:0000256" key="6">
    <source>
        <dbReference type="ARBA" id="ARBA00043167"/>
    </source>
</evidence>
<dbReference type="GO" id="GO:0016891">
    <property type="term" value="F:RNA endonuclease activity producing 5'-phosphomonoesters, hydrolytic mechanism"/>
    <property type="evidence" value="ECO:0007669"/>
    <property type="project" value="TreeGrafter"/>
</dbReference>
<dbReference type="OrthoDB" id="5205528at2759"/>
<dbReference type="PANTHER" id="PTHR43856">
    <property type="entry name" value="CARDIOLIPIN HYDROLASE"/>
    <property type="match status" value="1"/>
</dbReference>
<evidence type="ECO:0000256" key="4">
    <source>
        <dbReference type="ARBA" id="ARBA00038012"/>
    </source>
</evidence>
<evidence type="ECO:0000313" key="8">
    <source>
        <dbReference type="EMBL" id="CAF4865302.1"/>
    </source>
</evidence>
<dbReference type="AlphaFoldDB" id="A0A821SY88"/>
<accession>A0A821SY88</accession>
<dbReference type="SUPFAM" id="SSF56024">
    <property type="entry name" value="Phospholipase D/nuclease"/>
    <property type="match status" value="1"/>
</dbReference>
<keyword evidence="9" id="KW-1185">Reference proteome</keyword>
<dbReference type="PANTHER" id="PTHR43856:SF1">
    <property type="entry name" value="MITOCHONDRIAL CARDIOLIPIN HYDROLASE"/>
    <property type="match status" value="1"/>
</dbReference>
<sequence length="273" mass="31020">MRITSRVLSSAAAIAITCVVSAAAYFYKSRKAEVNEVMVFCKLQFNAYNYFDKLISFIESAKKSVNVCMPGIHNPVIQGRLVTLLKEKNIKVRMIIDRTGYNESTDFFIRELIECGAEVRCNATDPAYTMQHKFCLVDDRILMTGTLNWGNDRSFDNWNYVYITTKSQLVVPVKKEFYQMWERTSDIENLYETETGDNEIEMPESGDSEIGLPGSGNHDIKMPVYDDSVIEIPAYTQADSNIDSQSIPQIVLDTKALEQPSPQELVAFENMVH</sequence>
<dbReference type="EMBL" id="CAJOBZ010000021">
    <property type="protein sequence ID" value="CAF4865302.1"/>
    <property type="molecule type" value="Genomic_DNA"/>
</dbReference>
<dbReference type="InterPro" id="IPR051406">
    <property type="entry name" value="PLD_domain"/>
</dbReference>
<comment type="caution">
    <text evidence="8">The sequence shown here is derived from an EMBL/GenBank/DDBJ whole genome shotgun (WGS) entry which is preliminary data.</text>
</comment>
<reference evidence="8" key="1">
    <citation type="submission" date="2021-02" db="EMBL/GenBank/DDBJ databases">
        <authorList>
            <person name="Steward A R."/>
        </authorList>
    </citation>
    <scope>NUCLEOTIDE SEQUENCE</scope>
</reference>
<proteinExistence type="inferred from homology"/>
<dbReference type="GO" id="GO:0034587">
    <property type="term" value="P:piRNA processing"/>
    <property type="evidence" value="ECO:0007669"/>
    <property type="project" value="TreeGrafter"/>
</dbReference>
<evidence type="ECO:0000256" key="1">
    <source>
        <dbReference type="ARBA" id="ARBA00022801"/>
    </source>
</evidence>
<dbReference type="InterPro" id="IPR025202">
    <property type="entry name" value="PLD-like_dom"/>
</dbReference>
<keyword evidence="3" id="KW-0443">Lipid metabolism</keyword>
<keyword evidence="2" id="KW-0442">Lipid degradation</keyword>
<organism evidence="8 9">
    <name type="scientific">Pieris macdunnoughi</name>
    <dbReference type="NCBI Taxonomy" id="345717"/>
    <lineage>
        <taxon>Eukaryota</taxon>
        <taxon>Metazoa</taxon>
        <taxon>Ecdysozoa</taxon>
        <taxon>Arthropoda</taxon>
        <taxon>Hexapoda</taxon>
        <taxon>Insecta</taxon>
        <taxon>Pterygota</taxon>
        <taxon>Neoptera</taxon>
        <taxon>Endopterygota</taxon>
        <taxon>Lepidoptera</taxon>
        <taxon>Glossata</taxon>
        <taxon>Ditrysia</taxon>
        <taxon>Papilionoidea</taxon>
        <taxon>Pieridae</taxon>
        <taxon>Pierinae</taxon>
        <taxon>Pieris</taxon>
    </lineage>
</organism>